<dbReference type="InterPro" id="IPR013649">
    <property type="entry name" value="Integrin_alpha_Ig-like_1"/>
</dbReference>
<dbReference type="Gene3D" id="2.60.40.1530">
    <property type="entry name" value="ntegrin, alpha v. Chain A, domain 4"/>
    <property type="match status" value="2"/>
</dbReference>
<feature type="domain" description="Integrin alpha third immunoglobulin-like" evidence="9">
    <location>
        <begin position="1060"/>
        <end position="1167"/>
    </location>
</feature>
<dbReference type="InterPro" id="IPR018184">
    <property type="entry name" value="Integrin_alpha_C_CS"/>
</dbReference>
<accession>A0AAN9AFV1</accession>
<dbReference type="GO" id="GO:0008305">
    <property type="term" value="C:integrin complex"/>
    <property type="evidence" value="ECO:0007669"/>
    <property type="project" value="TreeGrafter"/>
</dbReference>
<comment type="subcellular location">
    <subcellularLocation>
        <location evidence="1">Membrane</location>
        <topology evidence="1">Single-pass type I membrane protein</topology>
    </subcellularLocation>
</comment>
<dbReference type="GO" id="GO:0007160">
    <property type="term" value="P:cell-matrix adhesion"/>
    <property type="evidence" value="ECO:0007669"/>
    <property type="project" value="TreeGrafter"/>
</dbReference>
<dbReference type="SUPFAM" id="SSF69179">
    <property type="entry name" value="Integrin domains"/>
    <property type="match status" value="3"/>
</dbReference>
<dbReference type="GO" id="GO:0007229">
    <property type="term" value="P:integrin-mediated signaling pathway"/>
    <property type="evidence" value="ECO:0007669"/>
    <property type="project" value="UniProtKB-KW"/>
</dbReference>
<gene>
    <name evidence="10" type="primary">ITGA7</name>
    <name evidence="10" type="ORF">SK128_007010</name>
</gene>
<evidence type="ECO:0000313" key="11">
    <source>
        <dbReference type="Proteomes" id="UP001381693"/>
    </source>
</evidence>
<dbReference type="Gene3D" id="2.60.40.1460">
    <property type="entry name" value="Integrin domains. Chain A, domain 2"/>
    <property type="match status" value="1"/>
</dbReference>
<dbReference type="Gene3D" id="2.60.40.1510">
    <property type="entry name" value="ntegrin, alpha v. Chain A, domain 3"/>
    <property type="match status" value="1"/>
</dbReference>
<feature type="compositionally biased region" description="Basic and acidic residues" evidence="5">
    <location>
        <begin position="965"/>
        <end position="983"/>
    </location>
</feature>
<keyword evidence="6" id="KW-0812">Transmembrane</keyword>
<feature type="compositionally biased region" description="Basic and acidic residues" evidence="5">
    <location>
        <begin position="824"/>
        <end position="837"/>
    </location>
</feature>
<dbReference type="GO" id="GO:0007157">
    <property type="term" value="P:heterophilic cell-cell adhesion via plasma membrane cell adhesion molecules"/>
    <property type="evidence" value="ECO:0007669"/>
    <property type="project" value="UniProtKB-ARBA"/>
</dbReference>
<feature type="compositionally biased region" description="Polar residues" evidence="5">
    <location>
        <begin position="951"/>
        <end position="963"/>
    </location>
</feature>
<dbReference type="Pfam" id="PF20806">
    <property type="entry name" value="Integrin_A_Ig_3"/>
    <property type="match status" value="2"/>
</dbReference>
<feature type="region of interest" description="Disordered" evidence="5">
    <location>
        <begin position="582"/>
        <end position="605"/>
    </location>
</feature>
<feature type="compositionally biased region" description="Basic and acidic residues" evidence="5">
    <location>
        <begin position="798"/>
        <end position="810"/>
    </location>
</feature>
<evidence type="ECO:0000256" key="6">
    <source>
        <dbReference type="SAM" id="Phobius"/>
    </source>
</evidence>
<feature type="compositionally biased region" description="Polar residues" evidence="5">
    <location>
        <begin position="704"/>
        <end position="722"/>
    </location>
</feature>
<keyword evidence="4" id="KW-0325">Glycoprotein</keyword>
<dbReference type="EMBL" id="JAXCGZ010001946">
    <property type="protein sequence ID" value="KAK7084907.1"/>
    <property type="molecule type" value="Genomic_DNA"/>
</dbReference>
<dbReference type="GO" id="GO:0005178">
    <property type="term" value="F:integrin binding"/>
    <property type="evidence" value="ECO:0007669"/>
    <property type="project" value="TreeGrafter"/>
</dbReference>
<feature type="compositionally biased region" description="Basic and acidic residues" evidence="5">
    <location>
        <begin position="888"/>
        <end position="899"/>
    </location>
</feature>
<evidence type="ECO:0000259" key="9">
    <source>
        <dbReference type="Pfam" id="PF20806"/>
    </source>
</evidence>
<evidence type="ECO:0000256" key="4">
    <source>
        <dbReference type="ARBA" id="ARBA00023180"/>
    </source>
</evidence>
<evidence type="ECO:0000259" key="8">
    <source>
        <dbReference type="Pfam" id="PF20805"/>
    </source>
</evidence>
<feature type="compositionally biased region" description="Polar residues" evidence="5">
    <location>
        <begin position="920"/>
        <end position="934"/>
    </location>
</feature>
<feature type="compositionally biased region" description="Polar residues" evidence="5">
    <location>
        <begin position="840"/>
        <end position="866"/>
    </location>
</feature>
<dbReference type="Gene3D" id="1.20.5.930">
    <property type="entry name" value="Bicelle-embedded integrin alpha(iib) transmembrane segment"/>
    <property type="match status" value="1"/>
</dbReference>
<feature type="compositionally biased region" description="Basic and acidic residues" evidence="5">
    <location>
        <begin position="744"/>
        <end position="764"/>
    </location>
</feature>
<dbReference type="AlphaFoldDB" id="A0AAN9AFV1"/>
<reference evidence="10 11" key="1">
    <citation type="submission" date="2023-11" db="EMBL/GenBank/DDBJ databases">
        <title>Halocaridina rubra genome assembly.</title>
        <authorList>
            <person name="Smith C."/>
        </authorList>
    </citation>
    <scope>NUCLEOTIDE SEQUENCE [LARGE SCALE GENOMIC DNA]</scope>
    <source>
        <strain evidence="10">EP-1</strain>
        <tissue evidence="10">Whole</tissue>
    </source>
</reference>
<feature type="compositionally biased region" description="Basic and acidic residues" evidence="5">
    <location>
        <begin position="681"/>
        <end position="691"/>
    </location>
</feature>
<feature type="domain" description="Integrin alpha second immunoglobulin-like" evidence="8">
    <location>
        <begin position="123"/>
        <end position="264"/>
    </location>
</feature>
<dbReference type="PANTHER" id="PTHR23220:SF122">
    <property type="entry name" value="INTEGRIN ALPHA-PS1"/>
    <property type="match status" value="1"/>
</dbReference>
<dbReference type="PROSITE" id="PS00242">
    <property type="entry name" value="INTEGRIN_ALPHA"/>
    <property type="match status" value="1"/>
</dbReference>
<dbReference type="InterPro" id="IPR048286">
    <property type="entry name" value="Integrin_alpha_Ig-like_3"/>
</dbReference>
<dbReference type="PANTHER" id="PTHR23220">
    <property type="entry name" value="INTEGRIN ALPHA"/>
    <property type="match status" value="1"/>
</dbReference>
<dbReference type="Pfam" id="PF20805">
    <property type="entry name" value="Integrin_A_Ig_2"/>
    <property type="match status" value="1"/>
</dbReference>
<feature type="compositionally biased region" description="Polar residues" evidence="5">
    <location>
        <begin position="671"/>
        <end position="680"/>
    </location>
</feature>
<keyword evidence="3 6" id="KW-0472">Membrane</keyword>
<organism evidence="10 11">
    <name type="scientific">Halocaridina rubra</name>
    <name type="common">Hawaiian red shrimp</name>
    <dbReference type="NCBI Taxonomy" id="373956"/>
    <lineage>
        <taxon>Eukaryota</taxon>
        <taxon>Metazoa</taxon>
        <taxon>Ecdysozoa</taxon>
        <taxon>Arthropoda</taxon>
        <taxon>Crustacea</taxon>
        <taxon>Multicrustacea</taxon>
        <taxon>Malacostraca</taxon>
        <taxon>Eumalacostraca</taxon>
        <taxon>Eucarida</taxon>
        <taxon>Decapoda</taxon>
        <taxon>Pleocyemata</taxon>
        <taxon>Caridea</taxon>
        <taxon>Atyoidea</taxon>
        <taxon>Atyidae</taxon>
        <taxon>Halocaridina</taxon>
    </lineage>
</organism>
<feature type="compositionally biased region" description="Polar residues" evidence="5">
    <location>
        <begin position="873"/>
        <end position="887"/>
    </location>
</feature>
<feature type="compositionally biased region" description="Basic and acidic residues" evidence="5">
    <location>
        <begin position="725"/>
        <end position="737"/>
    </location>
</feature>
<protein>
    <submittedName>
        <fullName evidence="10">Itga7p</fullName>
    </submittedName>
</protein>
<keyword evidence="2" id="KW-0401">Integrin</keyword>
<name>A0AAN9AFV1_HALRR</name>
<feature type="compositionally biased region" description="Low complexity" evidence="5">
    <location>
        <begin position="452"/>
        <end position="474"/>
    </location>
</feature>
<feature type="domain" description="Integrin alpha third immunoglobulin-like" evidence="9">
    <location>
        <begin position="272"/>
        <end position="371"/>
    </location>
</feature>
<comment type="caution">
    <text evidence="10">The sequence shown here is derived from an EMBL/GenBank/DDBJ whole genome shotgun (WGS) entry which is preliminary data.</text>
</comment>
<feature type="domain" description="Integrin alpha first immunoglubulin-like" evidence="7">
    <location>
        <begin position="8"/>
        <end position="116"/>
    </location>
</feature>
<sequence>MDNEAGTRTGLRLKYTIEEISDRPIVRVRFANGQKNQPSIVQRDINLRPDDMGTFQCSTEIVYLLDGPRDILQPLKFKLSYEIIQREPRPVREGDPVPDINDYPILNQQEALRYFEGTFAKDCGEDDICVSDLEVTGRLELQKHEHRSYYLLKLGEQDTVSLHVKVTNKGEAAYQSSLWVTHHQALAFDLRESQTGPHHCSAESPTRVHCSIGNPLISTTGPLILSFKESGFPFDSKYIPFIVFANSTSIEENPQEPLNFRVEVIKKAEIAIIGSVAPEQAFYGGEVVGESAIKHVDQVGMEITHKYVVDNRGPWRVDEMQVEVLWPHQVENNKEQGKWLLYMTEVPTVDGNGECEIDPKYINPLVLRRQPIPESGQFTGLEAESEVETTNLPGPIEGQPSVEESADLETDYTAEAGGVKITKTVTSTKKVTSSTSTKKQISKEVSVATERTSQGYSSSSRSSGGSTYRFSSSGNSDFVSGDEDGSGFGQESGRQQGRTHTRVSRRVFSSLHDSKYSGGGKGVNELEGNFEDEDGSLVSHHEESHSSRISPDGSTTVIEHHHESKKVYKEDTEEDIPRGRWSAVGGFHRTHNVPTDQENVDETERGANWEEERRIHNSGRQQFDDGIGVDDETIEGSALYDGSERGGQDWRVGGESRKVGTINQEETIRTTHSNNVSRSYSSRDRFNRTGHDWMGGSNIHRSENSGWGSSATGTDRNLGGTQHRTRNDETEIRREGDGSFVDNGRQHDLDESHSTGSHRYEGYARRGGHSISSQNNSRRFGDGDYSAVHIPDLNKNVGIDESRSTSRADRYGISSVDRGTGFENTDKGQESYRRTYEYGRSSSTDGTGTRFNQYEKTSENDGSGSTRHGGYESSGTIDASGRTTYDSFNRHGESYDQGRDYAGPGEGEYGRNRQHFGWTERNQGETYKSASTTTHSRDFNRFNQGDAGRRSYSSDTETISGSRDGSPESRGRALDGSAKDSRLASHSSQSGWIPPSEHTQRSRGFKEYDFRNVVPDENGTYTRVEVDPETGETTVYTKRVISRNWQENWNRRPYSDGSLRTNLDNTHTRSRRELTRVKRERELVIKPQAVTDAQTGKTMQVVSLKCDGDVPTAKCFIFRCNIRNLGAKQAASIRIKSRLWNSTLVEDYPRVSYVSIRSKASLILPEDIVNDQNQSDDVSSAETLAYPDLLDKLPPEEVPLWVILVSIFAGLLVLIIIILILWKLGFFERKRPDPTLSGNLDKDANGY</sequence>
<keyword evidence="11" id="KW-1185">Reference proteome</keyword>
<feature type="compositionally biased region" description="Basic and acidic residues" evidence="5">
    <location>
        <begin position="998"/>
        <end position="1008"/>
    </location>
</feature>
<evidence type="ECO:0000313" key="10">
    <source>
        <dbReference type="EMBL" id="KAK7084907.1"/>
    </source>
</evidence>
<evidence type="ECO:0000256" key="2">
    <source>
        <dbReference type="ARBA" id="ARBA00023037"/>
    </source>
</evidence>
<dbReference type="GO" id="GO:0033627">
    <property type="term" value="P:cell adhesion mediated by integrin"/>
    <property type="evidence" value="ECO:0007669"/>
    <property type="project" value="TreeGrafter"/>
</dbReference>
<evidence type="ECO:0000256" key="1">
    <source>
        <dbReference type="ARBA" id="ARBA00004479"/>
    </source>
</evidence>
<feature type="region of interest" description="Disordered" evidence="5">
    <location>
        <begin position="427"/>
        <end position="555"/>
    </location>
</feature>
<evidence type="ECO:0000256" key="5">
    <source>
        <dbReference type="SAM" id="MobiDB-lite"/>
    </source>
</evidence>
<dbReference type="InterPro" id="IPR032695">
    <property type="entry name" value="Integrin_dom_sf"/>
</dbReference>
<dbReference type="Proteomes" id="UP001381693">
    <property type="component" value="Unassembled WGS sequence"/>
</dbReference>
<proteinExistence type="predicted"/>
<dbReference type="Pfam" id="PF08441">
    <property type="entry name" value="Integrin_A_Ig_1"/>
    <property type="match status" value="1"/>
</dbReference>
<feature type="region of interest" description="Disordered" evidence="5">
    <location>
        <begin position="386"/>
        <end position="405"/>
    </location>
</feature>
<feature type="compositionally biased region" description="Low complexity" evidence="5">
    <location>
        <begin position="427"/>
        <end position="439"/>
    </location>
</feature>
<dbReference type="InterPro" id="IPR048285">
    <property type="entry name" value="Integrin_alpha_Ig-like_2"/>
</dbReference>
<evidence type="ECO:0000256" key="3">
    <source>
        <dbReference type="ARBA" id="ARBA00023136"/>
    </source>
</evidence>
<feature type="transmembrane region" description="Helical" evidence="6">
    <location>
        <begin position="1200"/>
        <end position="1222"/>
    </location>
</feature>
<keyword evidence="6" id="KW-1133">Transmembrane helix</keyword>
<evidence type="ECO:0000259" key="7">
    <source>
        <dbReference type="Pfam" id="PF08441"/>
    </source>
</evidence>
<dbReference type="GO" id="GO:0009897">
    <property type="term" value="C:external side of plasma membrane"/>
    <property type="evidence" value="ECO:0007669"/>
    <property type="project" value="TreeGrafter"/>
</dbReference>
<feature type="region of interest" description="Disordered" evidence="5">
    <location>
        <begin position="671"/>
        <end position="1008"/>
    </location>
</feature>